<dbReference type="InterPro" id="IPR050760">
    <property type="entry name" value="Period_circadian_regulator"/>
</dbReference>
<accession>G8Z9G9</accession>
<sequence length="317" mass="35507">SALLLGDLGSYYACLRQTFRSPPYIMKANNGDYFTLEPECSSFGNPCPKRFDFIMVPHGVPGGPMNPDVFMDTFLSRKRPDVNYELRRINSKILGLFLRNVVPAYALSLSGLDPAPGRRIQHLPSMSTAVYRADIISSELMLSEKSSKRKPEEAVAIYYSSLEEYYLASATQSVGTNSSLLTLSEENEALIYERLNYAQNILRFLNSCQGERLEEVGRKQATPYAKATEGSESSDREGLTVEVDIPKPPSCASSTKALVSDQEAREEVMPPSPAQEEVPEYSNQQQQQRETTADDVYEPISLTEDVLKMHNLLQEQY</sequence>
<dbReference type="GO" id="GO:0032922">
    <property type="term" value="P:circadian regulation of gene expression"/>
    <property type="evidence" value="ECO:0007669"/>
    <property type="project" value="TreeGrafter"/>
</dbReference>
<dbReference type="GO" id="GO:0000976">
    <property type="term" value="F:transcription cis-regulatory region binding"/>
    <property type="evidence" value="ECO:0007669"/>
    <property type="project" value="TreeGrafter"/>
</dbReference>
<keyword evidence="2" id="KW-0539">Nucleus</keyword>
<dbReference type="Gene3D" id="3.30.450.20">
    <property type="entry name" value="PAS domain"/>
    <property type="match status" value="1"/>
</dbReference>
<evidence type="ECO:0000256" key="2">
    <source>
        <dbReference type="ARBA" id="ARBA00023242"/>
    </source>
</evidence>
<feature type="region of interest" description="Disordered" evidence="3">
    <location>
        <begin position="220"/>
        <end position="299"/>
    </location>
</feature>
<evidence type="ECO:0000256" key="1">
    <source>
        <dbReference type="ARBA" id="ARBA00004123"/>
    </source>
</evidence>
<reference evidence="4" key="1">
    <citation type="submission" date="2009-12" db="EMBL/GenBank/DDBJ databases">
        <title>The lunar clock controls conserved hormonal components in the marine worm Platynereis.</title>
        <authorList>
            <person name="Zantke J."/>
            <person name="Arboleda E."/>
            <person name="Schipany K."/>
            <person name="Lohs C."/>
            <person name="Keplinger S."/>
            <person name="Raible F."/>
            <person name="Tessmar-Raible K."/>
        </authorList>
    </citation>
    <scope>NUCLEOTIDE SEQUENCE</scope>
</reference>
<feature type="non-terminal residue" evidence="4">
    <location>
        <position position="1"/>
    </location>
</feature>
<protein>
    <submittedName>
        <fullName evidence="4">Period</fullName>
    </submittedName>
</protein>
<organism evidence="4">
    <name type="scientific">Platynereis dumerilii</name>
    <name type="common">Dumeril's clam worm</name>
    <dbReference type="NCBI Taxonomy" id="6359"/>
    <lineage>
        <taxon>Eukaryota</taxon>
        <taxon>Metazoa</taxon>
        <taxon>Spiralia</taxon>
        <taxon>Lophotrochozoa</taxon>
        <taxon>Annelida</taxon>
        <taxon>Polychaeta</taxon>
        <taxon>Errantia</taxon>
        <taxon>Phyllodocida</taxon>
        <taxon>Nereididae</taxon>
        <taxon>Platynereis</taxon>
    </lineage>
</organism>
<feature type="compositionally biased region" description="Polar residues" evidence="3">
    <location>
        <begin position="281"/>
        <end position="290"/>
    </location>
</feature>
<dbReference type="AlphaFoldDB" id="G8Z9G9"/>
<dbReference type="PANTHER" id="PTHR11269:SF16">
    <property type="entry name" value="PERIOD CIRCADIAN PROTEIN"/>
    <property type="match status" value="1"/>
</dbReference>
<dbReference type="EMBL" id="GU322431">
    <property type="protein sequence ID" value="AEJ87229.1"/>
    <property type="molecule type" value="mRNA"/>
</dbReference>
<dbReference type="GO" id="GO:0005634">
    <property type="term" value="C:nucleus"/>
    <property type="evidence" value="ECO:0007669"/>
    <property type="project" value="UniProtKB-SubCell"/>
</dbReference>
<dbReference type="GO" id="GO:0005737">
    <property type="term" value="C:cytoplasm"/>
    <property type="evidence" value="ECO:0007669"/>
    <property type="project" value="TreeGrafter"/>
</dbReference>
<comment type="subcellular location">
    <subcellularLocation>
        <location evidence="1">Nucleus</location>
    </subcellularLocation>
</comment>
<feature type="non-terminal residue" evidence="4">
    <location>
        <position position="317"/>
    </location>
</feature>
<evidence type="ECO:0000256" key="3">
    <source>
        <dbReference type="SAM" id="MobiDB-lite"/>
    </source>
</evidence>
<dbReference type="GO" id="GO:0001222">
    <property type="term" value="F:transcription corepressor binding"/>
    <property type="evidence" value="ECO:0007669"/>
    <property type="project" value="TreeGrafter"/>
</dbReference>
<evidence type="ECO:0000313" key="4">
    <source>
        <dbReference type="EMBL" id="AEJ87229.1"/>
    </source>
</evidence>
<name>G8Z9G9_PLADU</name>
<dbReference type="GO" id="GO:0043153">
    <property type="term" value="P:entrainment of circadian clock by photoperiod"/>
    <property type="evidence" value="ECO:0007669"/>
    <property type="project" value="TreeGrafter"/>
</dbReference>
<dbReference type="PANTHER" id="PTHR11269">
    <property type="entry name" value="PERIOD CIRCADIAN PROTEIN"/>
    <property type="match status" value="1"/>
</dbReference>
<dbReference type="GO" id="GO:0000122">
    <property type="term" value="P:negative regulation of transcription by RNA polymerase II"/>
    <property type="evidence" value="ECO:0007669"/>
    <property type="project" value="TreeGrafter"/>
</dbReference>
<proteinExistence type="evidence at transcript level"/>